<dbReference type="PANTHER" id="PTHR13906:SF7">
    <property type="entry name" value="LYSOPHOSPHOLIPID ACYLTRANSFERASE 2"/>
    <property type="match status" value="1"/>
</dbReference>
<dbReference type="InterPro" id="IPR049941">
    <property type="entry name" value="LPLAT_7/PORCN-like"/>
</dbReference>
<keyword evidence="2" id="KW-1133">Transmembrane helix</keyword>
<name>A0A8C0VGB5_CYACU</name>
<evidence type="ECO:0000256" key="2">
    <source>
        <dbReference type="SAM" id="Phobius"/>
    </source>
</evidence>
<accession>A0A8C0VGB5</accession>
<evidence type="ECO:0000256" key="1">
    <source>
        <dbReference type="SAM" id="MobiDB-lite"/>
    </source>
</evidence>
<feature type="region of interest" description="Disordered" evidence="1">
    <location>
        <begin position="69"/>
        <end position="88"/>
    </location>
</feature>
<dbReference type="Ensembl" id="ENSCCET00000031987.1">
    <property type="protein sequence ID" value="ENSCCEP00000021045.1"/>
    <property type="gene ID" value="ENSCCEG00000019112.1"/>
</dbReference>
<dbReference type="PANTHER" id="PTHR13906">
    <property type="entry name" value="PORCUPINE"/>
    <property type="match status" value="1"/>
</dbReference>
<protein>
    <submittedName>
        <fullName evidence="3">Uncharacterized protein</fullName>
    </submittedName>
</protein>
<evidence type="ECO:0000313" key="4">
    <source>
        <dbReference type="Proteomes" id="UP000694410"/>
    </source>
</evidence>
<reference evidence="3" key="1">
    <citation type="submission" date="2025-08" db="UniProtKB">
        <authorList>
            <consortium name="Ensembl"/>
        </authorList>
    </citation>
    <scope>IDENTIFICATION</scope>
</reference>
<keyword evidence="2" id="KW-0812">Transmembrane</keyword>
<evidence type="ECO:0000313" key="3">
    <source>
        <dbReference type="Ensembl" id="ENSCCEP00000021045.1"/>
    </source>
</evidence>
<feature type="transmembrane region" description="Helical" evidence="2">
    <location>
        <begin position="32"/>
        <end position="54"/>
    </location>
</feature>
<reference evidence="3" key="2">
    <citation type="submission" date="2025-09" db="UniProtKB">
        <authorList>
            <consortium name="Ensembl"/>
        </authorList>
    </citation>
    <scope>IDENTIFICATION</scope>
</reference>
<keyword evidence="2" id="KW-0472">Membrane</keyword>
<sequence>MLQHICYLTLLIRNNIRHYFVESPAVKLCYDIVTWMATQAAISYTVVPFVLLSVKPSLTFYRIIFQGAGKKNQAKTKPKDTSEITICP</sequence>
<dbReference type="Proteomes" id="UP000694410">
    <property type="component" value="Unplaced"/>
</dbReference>
<dbReference type="GO" id="GO:0016746">
    <property type="term" value="F:acyltransferase activity"/>
    <property type="evidence" value="ECO:0007669"/>
    <property type="project" value="TreeGrafter"/>
</dbReference>
<proteinExistence type="predicted"/>
<keyword evidence="4" id="KW-1185">Reference proteome</keyword>
<organism evidence="3 4">
    <name type="scientific">Cyanistes caeruleus</name>
    <name type="common">Eurasian blue tit</name>
    <name type="synonym">Parus caeruleus</name>
    <dbReference type="NCBI Taxonomy" id="156563"/>
    <lineage>
        <taxon>Eukaryota</taxon>
        <taxon>Metazoa</taxon>
        <taxon>Chordata</taxon>
        <taxon>Craniata</taxon>
        <taxon>Vertebrata</taxon>
        <taxon>Euteleostomi</taxon>
        <taxon>Archelosauria</taxon>
        <taxon>Archosauria</taxon>
        <taxon>Dinosauria</taxon>
        <taxon>Saurischia</taxon>
        <taxon>Theropoda</taxon>
        <taxon>Coelurosauria</taxon>
        <taxon>Aves</taxon>
        <taxon>Neognathae</taxon>
        <taxon>Neoaves</taxon>
        <taxon>Telluraves</taxon>
        <taxon>Australaves</taxon>
        <taxon>Passeriformes</taxon>
        <taxon>Paridae</taxon>
        <taxon>Cyanistes</taxon>
    </lineage>
</organism>
<dbReference type="AlphaFoldDB" id="A0A8C0VGB5"/>
<dbReference type="GO" id="GO:0016020">
    <property type="term" value="C:membrane"/>
    <property type="evidence" value="ECO:0007669"/>
    <property type="project" value="TreeGrafter"/>
</dbReference>
<dbReference type="GO" id="GO:0030258">
    <property type="term" value="P:lipid modification"/>
    <property type="evidence" value="ECO:0007669"/>
    <property type="project" value="TreeGrafter"/>
</dbReference>